<comment type="caution">
    <text evidence="2">The sequence shown here is derived from an EMBL/GenBank/DDBJ whole genome shotgun (WGS) entry which is preliminary data.</text>
</comment>
<proteinExistence type="predicted"/>
<evidence type="ECO:0000313" key="2">
    <source>
        <dbReference type="EMBL" id="GEK38181.1"/>
    </source>
</evidence>
<protein>
    <submittedName>
        <fullName evidence="2">Uncharacterized protein</fullName>
    </submittedName>
</protein>
<keyword evidence="1" id="KW-0812">Transmembrane</keyword>
<dbReference type="RefSeq" id="WP_071868258.1">
    <property type="nucleotide sequence ID" value="NZ_BJUG01000018.1"/>
</dbReference>
<evidence type="ECO:0000256" key="1">
    <source>
        <dbReference type="SAM" id="Phobius"/>
    </source>
</evidence>
<gene>
    <name evidence="2" type="ORF">ETH01_24680</name>
</gene>
<name>A0A510WHX9_ENTTH</name>
<accession>A0A510WHX9</accession>
<feature type="transmembrane region" description="Helical" evidence="1">
    <location>
        <begin position="76"/>
        <end position="94"/>
    </location>
</feature>
<reference evidence="2 3" key="1">
    <citation type="submission" date="2019-07" db="EMBL/GenBank/DDBJ databases">
        <title>Whole genome shotgun sequence of Enterococcus thailandicus NBRC 101867.</title>
        <authorList>
            <person name="Hosoyama A."/>
            <person name="Uohara A."/>
            <person name="Ohji S."/>
            <person name="Ichikawa N."/>
        </authorList>
    </citation>
    <scope>NUCLEOTIDE SEQUENCE [LARGE SCALE GENOMIC DNA]</scope>
    <source>
        <strain evidence="2 3">NBRC 101867</strain>
    </source>
</reference>
<dbReference type="EMBL" id="BJUG01000018">
    <property type="protein sequence ID" value="GEK38181.1"/>
    <property type="molecule type" value="Genomic_DNA"/>
</dbReference>
<evidence type="ECO:0000313" key="3">
    <source>
        <dbReference type="Proteomes" id="UP000321361"/>
    </source>
</evidence>
<sequence length="96" mass="11063">MNTSIYLKLWIANLFKKVKISENYKHLDLMQDEGFIEQLPDGTWGEVAGFPAMNYSDYYSITIKGKKALFTFQSTVITRIISVIALIISLLSYFKK</sequence>
<dbReference type="OrthoDB" id="2193781at2"/>
<keyword evidence="1" id="KW-0472">Membrane</keyword>
<organism evidence="2 3">
    <name type="scientific">Enterococcus thailandicus</name>
    <dbReference type="NCBI Taxonomy" id="417368"/>
    <lineage>
        <taxon>Bacteria</taxon>
        <taxon>Bacillati</taxon>
        <taxon>Bacillota</taxon>
        <taxon>Bacilli</taxon>
        <taxon>Lactobacillales</taxon>
        <taxon>Enterococcaceae</taxon>
        <taxon>Enterococcus</taxon>
    </lineage>
</organism>
<dbReference type="AlphaFoldDB" id="A0A510WHX9"/>
<dbReference type="Proteomes" id="UP000321361">
    <property type="component" value="Unassembled WGS sequence"/>
</dbReference>
<keyword evidence="1" id="KW-1133">Transmembrane helix</keyword>